<dbReference type="OrthoDB" id="9796845at2"/>
<dbReference type="PANTHER" id="PTHR34817">
    <property type="entry name" value="NUCLEOTIDYLTRANSFERASE"/>
    <property type="match status" value="1"/>
</dbReference>
<dbReference type="RefSeq" id="WP_066331166.1">
    <property type="nucleotide sequence ID" value="NZ_LWSG01000012.1"/>
</dbReference>
<dbReference type="AlphaFoldDB" id="A0A179SY38"/>
<gene>
    <name evidence="1" type="ORF">A6K24_04295</name>
</gene>
<name>A0A179SY38_9BACI</name>
<evidence type="ECO:0000313" key="2">
    <source>
        <dbReference type="Proteomes" id="UP000078534"/>
    </source>
</evidence>
<dbReference type="EMBL" id="LWSG01000012">
    <property type="protein sequence ID" value="OAS86736.1"/>
    <property type="molecule type" value="Genomic_DNA"/>
</dbReference>
<dbReference type="Pfam" id="PF10127">
    <property type="entry name" value="RlaP"/>
    <property type="match status" value="1"/>
</dbReference>
<keyword evidence="2" id="KW-1185">Reference proteome</keyword>
<dbReference type="InterPro" id="IPR018775">
    <property type="entry name" value="RlaP"/>
</dbReference>
<dbReference type="Proteomes" id="UP000078534">
    <property type="component" value="Unassembled WGS sequence"/>
</dbReference>
<reference evidence="2" key="1">
    <citation type="submission" date="2016-04" db="EMBL/GenBank/DDBJ databases">
        <authorList>
            <person name="Lyu Z."/>
            <person name="Lyu W."/>
        </authorList>
    </citation>
    <scope>NUCLEOTIDE SEQUENCE [LARGE SCALE GENOMIC DNA]</scope>
    <source>
        <strain evidence="2">C44</strain>
    </source>
</reference>
<accession>A0A179SY38</accession>
<comment type="caution">
    <text evidence="1">The sequence shown here is derived from an EMBL/GenBank/DDBJ whole genome shotgun (WGS) entry which is preliminary data.</text>
</comment>
<dbReference type="PANTHER" id="PTHR34817:SF2">
    <property type="entry name" value="NUCLEOTIDYLTRANSFERASE"/>
    <property type="match status" value="1"/>
</dbReference>
<proteinExistence type="predicted"/>
<evidence type="ECO:0000313" key="1">
    <source>
        <dbReference type="EMBL" id="OAS86736.1"/>
    </source>
</evidence>
<sequence length="253" mass="29660">MEIAIKELLNTLEKQENITILFACESGSRAWGTDSASSDYDVRFIYIQEVDWYLQLFEGRDVIEISPNDKVEMVGWDLKKALKLLQKSNPTLLEWIHSPIIYLCESAFTAKLKTLSQLAFSSIPTIHHYLNMARKNYQSLPKEKRTTTKRYLNILRPLLSCLWILDNQEMPKNDITLLSHQYMNDPKLDQQIDLLLQSKQNGQEYFESMHLNKYFEETFSVIEERIKNVQKVNLMPINTLNDFFLEIVKKGNS</sequence>
<protein>
    <recommendedName>
        <fullName evidence="3">Nucleotidyltransferase domain-containing protein</fullName>
    </recommendedName>
</protein>
<evidence type="ECO:0008006" key="3">
    <source>
        <dbReference type="Google" id="ProtNLM"/>
    </source>
</evidence>
<organism evidence="1 2">
    <name type="scientific">Metabacillus litoralis</name>
    <dbReference type="NCBI Taxonomy" id="152268"/>
    <lineage>
        <taxon>Bacteria</taxon>
        <taxon>Bacillati</taxon>
        <taxon>Bacillota</taxon>
        <taxon>Bacilli</taxon>
        <taxon>Bacillales</taxon>
        <taxon>Bacillaceae</taxon>
        <taxon>Metabacillus</taxon>
    </lineage>
</organism>